<dbReference type="Gene3D" id="3.40.50.1820">
    <property type="entry name" value="alpha/beta hydrolase"/>
    <property type="match status" value="1"/>
</dbReference>
<proteinExistence type="predicted"/>
<name>A0A1L9WFR5_ASPA1</name>
<gene>
    <name evidence="3" type="ORF">ASPACDRAFT_1860396</name>
</gene>
<evidence type="ECO:0000259" key="2">
    <source>
        <dbReference type="Pfam" id="PF12697"/>
    </source>
</evidence>
<feature type="domain" description="AB hydrolase-1" evidence="2">
    <location>
        <begin position="100"/>
        <end position="323"/>
    </location>
</feature>
<evidence type="ECO:0000313" key="4">
    <source>
        <dbReference type="Proteomes" id="UP000184546"/>
    </source>
</evidence>
<feature type="chain" id="PRO_5012815412" description="AB hydrolase-1 domain-containing protein" evidence="1">
    <location>
        <begin position="19"/>
        <end position="368"/>
    </location>
</feature>
<feature type="signal peptide" evidence="1">
    <location>
        <begin position="1"/>
        <end position="18"/>
    </location>
</feature>
<reference evidence="4" key="1">
    <citation type="journal article" date="2017" name="Genome Biol.">
        <title>Comparative genomics reveals high biological diversity and specific adaptations in the industrially and medically important fungal genus Aspergillus.</title>
        <authorList>
            <person name="de Vries R.P."/>
            <person name="Riley R."/>
            <person name="Wiebenga A."/>
            <person name="Aguilar-Osorio G."/>
            <person name="Amillis S."/>
            <person name="Uchima C.A."/>
            <person name="Anderluh G."/>
            <person name="Asadollahi M."/>
            <person name="Askin M."/>
            <person name="Barry K."/>
            <person name="Battaglia E."/>
            <person name="Bayram O."/>
            <person name="Benocci T."/>
            <person name="Braus-Stromeyer S.A."/>
            <person name="Caldana C."/>
            <person name="Canovas D."/>
            <person name="Cerqueira G.C."/>
            <person name="Chen F."/>
            <person name="Chen W."/>
            <person name="Choi C."/>
            <person name="Clum A."/>
            <person name="Dos Santos R.A."/>
            <person name="Damasio A.R."/>
            <person name="Diallinas G."/>
            <person name="Emri T."/>
            <person name="Fekete E."/>
            <person name="Flipphi M."/>
            <person name="Freyberg S."/>
            <person name="Gallo A."/>
            <person name="Gournas C."/>
            <person name="Habgood R."/>
            <person name="Hainaut M."/>
            <person name="Harispe M.L."/>
            <person name="Henrissat B."/>
            <person name="Hilden K.S."/>
            <person name="Hope R."/>
            <person name="Hossain A."/>
            <person name="Karabika E."/>
            <person name="Karaffa L."/>
            <person name="Karanyi Z."/>
            <person name="Krasevec N."/>
            <person name="Kuo A."/>
            <person name="Kusch H."/>
            <person name="LaButti K."/>
            <person name="Lagendijk E.L."/>
            <person name="Lapidus A."/>
            <person name="Levasseur A."/>
            <person name="Lindquist E."/>
            <person name="Lipzen A."/>
            <person name="Logrieco A.F."/>
            <person name="MacCabe A."/>
            <person name="Maekelae M.R."/>
            <person name="Malavazi I."/>
            <person name="Melin P."/>
            <person name="Meyer V."/>
            <person name="Mielnichuk N."/>
            <person name="Miskei M."/>
            <person name="Molnar A.P."/>
            <person name="Mule G."/>
            <person name="Ngan C.Y."/>
            <person name="Orejas M."/>
            <person name="Orosz E."/>
            <person name="Ouedraogo J.P."/>
            <person name="Overkamp K.M."/>
            <person name="Park H.-S."/>
            <person name="Perrone G."/>
            <person name="Piumi F."/>
            <person name="Punt P.J."/>
            <person name="Ram A.F."/>
            <person name="Ramon A."/>
            <person name="Rauscher S."/>
            <person name="Record E."/>
            <person name="Riano-Pachon D.M."/>
            <person name="Robert V."/>
            <person name="Roehrig J."/>
            <person name="Ruller R."/>
            <person name="Salamov A."/>
            <person name="Salih N.S."/>
            <person name="Samson R.A."/>
            <person name="Sandor E."/>
            <person name="Sanguinetti M."/>
            <person name="Schuetze T."/>
            <person name="Sepcic K."/>
            <person name="Shelest E."/>
            <person name="Sherlock G."/>
            <person name="Sophianopoulou V."/>
            <person name="Squina F.M."/>
            <person name="Sun H."/>
            <person name="Susca A."/>
            <person name="Todd R.B."/>
            <person name="Tsang A."/>
            <person name="Unkles S.E."/>
            <person name="van de Wiele N."/>
            <person name="van Rossen-Uffink D."/>
            <person name="Oliveira J.V."/>
            <person name="Vesth T.C."/>
            <person name="Visser J."/>
            <person name="Yu J.-H."/>
            <person name="Zhou M."/>
            <person name="Andersen M.R."/>
            <person name="Archer D.B."/>
            <person name="Baker S.E."/>
            <person name="Benoit I."/>
            <person name="Brakhage A.A."/>
            <person name="Braus G.H."/>
            <person name="Fischer R."/>
            <person name="Frisvad J.C."/>
            <person name="Goldman G.H."/>
            <person name="Houbraken J."/>
            <person name="Oakley B."/>
            <person name="Pocsi I."/>
            <person name="Scazzocchio C."/>
            <person name="Seiboth B."/>
            <person name="vanKuyk P.A."/>
            <person name="Wortman J."/>
            <person name="Dyer P.S."/>
            <person name="Grigoriev I.V."/>
        </authorList>
    </citation>
    <scope>NUCLEOTIDE SEQUENCE [LARGE SCALE GENOMIC DNA]</scope>
    <source>
        <strain evidence="4">ATCC 16872 / CBS 172.66 / WB 5094</strain>
    </source>
</reference>
<dbReference type="Pfam" id="PF12697">
    <property type="entry name" value="Abhydrolase_6"/>
    <property type="match status" value="1"/>
</dbReference>
<dbReference type="InterPro" id="IPR000073">
    <property type="entry name" value="AB_hydrolase_1"/>
</dbReference>
<keyword evidence="4" id="KW-1185">Reference proteome</keyword>
<protein>
    <recommendedName>
        <fullName evidence="2">AB hydrolase-1 domain-containing protein</fullName>
    </recommendedName>
</protein>
<dbReference type="OrthoDB" id="190201at2759"/>
<organism evidence="3 4">
    <name type="scientific">Aspergillus aculeatus (strain ATCC 16872 / CBS 172.66 / WB 5094)</name>
    <dbReference type="NCBI Taxonomy" id="690307"/>
    <lineage>
        <taxon>Eukaryota</taxon>
        <taxon>Fungi</taxon>
        <taxon>Dikarya</taxon>
        <taxon>Ascomycota</taxon>
        <taxon>Pezizomycotina</taxon>
        <taxon>Eurotiomycetes</taxon>
        <taxon>Eurotiomycetidae</taxon>
        <taxon>Eurotiales</taxon>
        <taxon>Aspergillaceae</taxon>
        <taxon>Aspergillus</taxon>
        <taxon>Aspergillus subgen. Circumdati</taxon>
    </lineage>
</organism>
<dbReference type="InterPro" id="IPR029058">
    <property type="entry name" value="AB_hydrolase_fold"/>
</dbReference>
<dbReference type="VEuPathDB" id="FungiDB:ASPACDRAFT_1860396"/>
<accession>A0A1L9WFR5</accession>
<dbReference type="STRING" id="690307.A0A1L9WFR5"/>
<evidence type="ECO:0000256" key="1">
    <source>
        <dbReference type="SAM" id="SignalP"/>
    </source>
</evidence>
<keyword evidence="1" id="KW-0732">Signal</keyword>
<sequence>MATASLLSFFFLAAGCWALPSQGLPACREVKIPITVQEPRFIINTTINNDWDAASLVFNLTRRDSGSSTDPIPISGSTTSPVESNYTIGGTLCGTGETILVLTHGIIESKAYWDPTFPGSDPYNFVKAAIAAGYSVLNYDRIGVGSSSRVDGLFDAQFQVETAVLNSLVDYARRMPHVTKVGLVGHSYGSYLAAASAASVAVDALVLTGFSSAFDYFGYFLAGSHLRQARALSPSRWGTLDSAYLTAGDQYAVAYYGFAAPHFDPQVAQWAATVEGEPFAVGELPSLLASPIQYSRITAPVYLVQGQFDLSSCGGNCKGQLENSPATFNSSRVVSWVDNLPAGHNLNLHTVAPQAFQLIFKFLQAQGL</sequence>
<dbReference type="GeneID" id="30971550"/>
<dbReference type="RefSeq" id="XP_020051348.1">
    <property type="nucleotide sequence ID" value="XM_020197736.1"/>
</dbReference>
<dbReference type="SUPFAM" id="SSF53474">
    <property type="entry name" value="alpha/beta-Hydrolases"/>
    <property type="match status" value="1"/>
</dbReference>
<dbReference type="PANTHER" id="PTHR42886:SF87">
    <property type="entry name" value="AB HYDROLASE-1 DOMAIN-CONTAINING PROTEIN"/>
    <property type="match status" value="1"/>
</dbReference>
<dbReference type="PANTHER" id="PTHR42886">
    <property type="entry name" value="RE40534P-RELATED"/>
    <property type="match status" value="1"/>
</dbReference>
<dbReference type="AlphaFoldDB" id="A0A1L9WFR5"/>
<dbReference type="EMBL" id="KV878991">
    <property type="protein sequence ID" value="OJJ95008.1"/>
    <property type="molecule type" value="Genomic_DNA"/>
</dbReference>
<dbReference type="Proteomes" id="UP000184546">
    <property type="component" value="Unassembled WGS sequence"/>
</dbReference>
<evidence type="ECO:0000313" key="3">
    <source>
        <dbReference type="EMBL" id="OJJ95008.1"/>
    </source>
</evidence>
<dbReference type="OMA" id="WRPNFPG"/>